<dbReference type="Gene3D" id="3.40.50.2300">
    <property type="match status" value="1"/>
</dbReference>
<dbReference type="Proteomes" id="UP000000788">
    <property type="component" value="Chromosome"/>
</dbReference>
<dbReference type="GO" id="GO:0004725">
    <property type="term" value="F:protein tyrosine phosphatase activity"/>
    <property type="evidence" value="ECO:0007669"/>
    <property type="project" value="UniProtKB-EC"/>
</dbReference>
<keyword evidence="2 5" id="KW-0378">Hydrolase</keyword>
<dbReference type="RefSeq" id="WP_012196263.1">
    <property type="nucleotide sequence ID" value="NC_009976.1"/>
</dbReference>
<gene>
    <name evidence="5" type="primary">wzb</name>
    <name evidence="5" type="ordered locus">P9211_17121</name>
</gene>
<feature type="active site" evidence="3">
    <location>
        <position position="15"/>
    </location>
</feature>
<dbReference type="PANTHER" id="PTHR47439">
    <property type="entry name" value="LOW MOLECULAR WEIGHT PHOSPHOTYROSINE PROTEIN PHOSPHATASE-RELATED"/>
    <property type="match status" value="1"/>
</dbReference>
<evidence type="ECO:0000313" key="6">
    <source>
        <dbReference type="Proteomes" id="UP000000788"/>
    </source>
</evidence>
<dbReference type="CDD" id="cd16343">
    <property type="entry name" value="LMWPTP"/>
    <property type="match status" value="1"/>
</dbReference>
<dbReference type="AlphaFoldDB" id="A9BCT1"/>
<dbReference type="InterPro" id="IPR023485">
    <property type="entry name" value="Ptyr_pPase"/>
</dbReference>
<evidence type="ECO:0000313" key="5">
    <source>
        <dbReference type="EMBL" id="ABX09643.1"/>
    </source>
</evidence>
<dbReference type="eggNOG" id="COG0394">
    <property type="taxonomic scope" value="Bacteria"/>
</dbReference>
<proteinExistence type="inferred from homology"/>
<sequence length="155" mass="17283">MAKKLLFVCLGNICRSPAAEAVFLYQTKDTSEHYLVDSAGTGGWHVGRLADARMRDAALRRGITINSRARQISLKDFEEFDLILTMDNANLADVKSLAKEINCPDKAKIIPLLSYAKNTELIEVPDPYYGGEKGFEEVLDLLEDAISGLLYELRE</sequence>
<dbReference type="OrthoDB" id="9784339at2"/>
<dbReference type="Pfam" id="PF01451">
    <property type="entry name" value="LMWPc"/>
    <property type="match status" value="1"/>
</dbReference>
<accession>A9BCT1</accession>
<protein>
    <submittedName>
        <fullName evidence="5">Low molecular weight phosphotyrosine protein phosphatase</fullName>
        <ecNumber evidence="5">3.1.3.48</ecNumber>
    </submittedName>
</protein>
<dbReference type="KEGG" id="pmj:P9211_17121"/>
<dbReference type="HOGENOM" id="CLU_071415_2_2_3"/>
<organism evidence="5 6">
    <name type="scientific">Prochlorococcus marinus (strain MIT 9211)</name>
    <dbReference type="NCBI Taxonomy" id="93059"/>
    <lineage>
        <taxon>Bacteria</taxon>
        <taxon>Bacillati</taxon>
        <taxon>Cyanobacteriota</taxon>
        <taxon>Cyanophyceae</taxon>
        <taxon>Synechococcales</taxon>
        <taxon>Prochlorococcaceae</taxon>
        <taxon>Prochlorococcus</taxon>
    </lineage>
</organism>
<evidence type="ECO:0000259" key="4">
    <source>
        <dbReference type="SMART" id="SM00226"/>
    </source>
</evidence>
<dbReference type="InterPro" id="IPR017867">
    <property type="entry name" value="Tyr_phospatase_low_mol_wt"/>
</dbReference>
<dbReference type="InterPro" id="IPR036196">
    <property type="entry name" value="Ptyr_pPase_sf"/>
</dbReference>
<evidence type="ECO:0000256" key="1">
    <source>
        <dbReference type="ARBA" id="ARBA00011063"/>
    </source>
</evidence>
<name>A9BCT1_PROM4</name>
<keyword evidence="6" id="KW-1185">Reference proteome</keyword>
<comment type="similarity">
    <text evidence="1">Belongs to the low molecular weight phosphotyrosine protein phosphatase family.</text>
</comment>
<dbReference type="STRING" id="93059.P9211_17121"/>
<dbReference type="SUPFAM" id="SSF52788">
    <property type="entry name" value="Phosphotyrosine protein phosphatases I"/>
    <property type="match status" value="1"/>
</dbReference>
<feature type="active site" description="Nucleophile" evidence="3">
    <location>
        <position position="9"/>
    </location>
</feature>
<reference evidence="5 6" key="1">
    <citation type="journal article" date="2007" name="PLoS Genet.">
        <title>Patterns and implications of gene gain and loss in the evolution of Prochlorococcus.</title>
        <authorList>
            <person name="Kettler G.C."/>
            <person name="Martiny A.C."/>
            <person name="Huang K."/>
            <person name="Zucker J."/>
            <person name="Coleman M.L."/>
            <person name="Rodrigue S."/>
            <person name="Chen F."/>
            <person name="Lapidus A."/>
            <person name="Ferriera S."/>
            <person name="Johnson J."/>
            <person name="Steglich C."/>
            <person name="Church G.M."/>
            <person name="Richardson P."/>
            <person name="Chisholm S.W."/>
        </authorList>
    </citation>
    <scope>NUCLEOTIDE SEQUENCE [LARGE SCALE GENOMIC DNA]</scope>
    <source>
        <strain evidence="6">MIT 9211</strain>
    </source>
</reference>
<evidence type="ECO:0000256" key="2">
    <source>
        <dbReference type="ARBA" id="ARBA00022801"/>
    </source>
</evidence>
<evidence type="ECO:0000256" key="3">
    <source>
        <dbReference type="PIRSR" id="PIRSR617867-1"/>
    </source>
</evidence>
<dbReference type="SMART" id="SM00226">
    <property type="entry name" value="LMWPc"/>
    <property type="match status" value="1"/>
</dbReference>
<dbReference type="EC" id="3.1.3.48" evidence="5"/>
<dbReference type="PRINTS" id="PR00719">
    <property type="entry name" value="LMWPTPASE"/>
</dbReference>
<feature type="domain" description="Phosphotyrosine protein phosphatase I" evidence="4">
    <location>
        <begin position="3"/>
        <end position="152"/>
    </location>
</feature>
<dbReference type="EMBL" id="CP000878">
    <property type="protein sequence ID" value="ABX09643.1"/>
    <property type="molecule type" value="Genomic_DNA"/>
</dbReference>
<dbReference type="PANTHER" id="PTHR47439:SF1">
    <property type="entry name" value="ACID PHOSPHATASE"/>
    <property type="match status" value="1"/>
</dbReference>
<feature type="active site" description="Proton donor" evidence="3">
    <location>
        <position position="126"/>
    </location>
</feature>
<dbReference type="InterPro" id="IPR052995">
    <property type="entry name" value="LMW-PTP"/>
</dbReference>